<dbReference type="InterPro" id="IPR000727">
    <property type="entry name" value="T_SNARE_dom"/>
</dbReference>
<dbReference type="PANTHER" id="PTHR19957">
    <property type="entry name" value="SYNTAXIN"/>
    <property type="match status" value="1"/>
</dbReference>
<feature type="non-terminal residue" evidence="3">
    <location>
        <position position="68"/>
    </location>
</feature>
<evidence type="ECO:0000313" key="4">
    <source>
        <dbReference type="Proteomes" id="UP000539032"/>
    </source>
</evidence>
<dbReference type="PROSITE" id="PS50192">
    <property type="entry name" value="T_SNARE"/>
    <property type="match status" value="1"/>
</dbReference>
<dbReference type="Pfam" id="PF05739">
    <property type="entry name" value="SNARE"/>
    <property type="match status" value="1"/>
</dbReference>
<reference evidence="3 4" key="1">
    <citation type="submission" date="2020-02" db="EMBL/GenBank/DDBJ databases">
        <title>Bird 10,000 Genomes (B10K) Project - Family phase.</title>
        <authorList>
            <person name="Zhang G."/>
        </authorList>
    </citation>
    <scope>NUCLEOTIDE SEQUENCE [LARGE SCALE GENOMIC DNA]</scope>
    <source>
        <strain evidence="3">B10K-DU-002-70</strain>
        <tissue evidence="3">Muscle</tissue>
    </source>
</reference>
<proteinExistence type="predicted"/>
<gene>
    <name evidence="3" type="primary">Stx2_1</name>
    <name evidence="3" type="ORF">SCOUMB_R12911</name>
</gene>
<keyword evidence="1" id="KW-0175">Coiled coil</keyword>
<dbReference type="GO" id="GO:0008021">
    <property type="term" value="C:synaptic vesicle"/>
    <property type="evidence" value="ECO:0007669"/>
    <property type="project" value="TreeGrafter"/>
</dbReference>
<dbReference type="AlphaFoldDB" id="A0A7L4HGH0"/>
<comment type="caution">
    <text evidence="3">The sequence shown here is derived from an EMBL/GenBank/DDBJ whole genome shotgun (WGS) entry which is preliminary data.</text>
</comment>
<dbReference type="GO" id="GO:0000149">
    <property type="term" value="F:SNARE binding"/>
    <property type="evidence" value="ECO:0007669"/>
    <property type="project" value="TreeGrafter"/>
</dbReference>
<feature type="non-terminal residue" evidence="3">
    <location>
        <position position="1"/>
    </location>
</feature>
<sequence length="68" mass="7896">IRELHEMFMDMAMFVETQGEMVNNIEKNVMNASDYVEHAKEETKKAVKYQSKARRVCYLSVIVLVGIV</sequence>
<keyword evidence="4" id="KW-1185">Reference proteome</keyword>
<protein>
    <submittedName>
        <fullName evidence="3">STX2 protein</fullName>
    </submittedName>
</protein>
<name>A0A7L4HGH0_SCOUM</name>
<dbReference type="OrthoDB" id="10255013at2759"/>
<evidence type="ECO:0000256" key="1">
    <source>
        <dbReference type="ARBA" id="ARBA00023054"/>
    </source>
</evidence>
<dbReference type="GO" id="GO:0006886">
    <property type="term" value="P:intracellular protein transport"/>
    <property type="evidence" value="ECO:0007669"/>
    <property type="project" value="TreeGrafter"/>
</dbReference>
<evidence type="ECO:0000259" key="2">
    <source>
        <dbReference type="PROSITE" id="PS50192"/>
    </source>
</evidence>
<dbReference type="EMBL" id="VZTL01003621">
    <property type="protein sequence ID" value="NXX52596.1"/>
    <property type="molecule type" value="Genomic_DNA"/>
</dbReference>
<organism evidence="3 4">
    <name type="scientific">Scopus umbretta</name>
    <name type="common">Hammerkop</name>
    <dbReference type="NCBI Taxonomy" id="33581"/>
    <lineage>
        <taxon>Eukaryota</taxon>
        <taxon>Metazoa</taxon>
        <taxon>Chordata</taxon>
        <taxon>Craniata</taxon>
        <taxon>Vertebrata</taxon>
        <taxon>Euteleostomi</taxon>
        <taxon>Archelosauria</taxon>
        <taxon>Archosauria</taxon>
        <taxon>Dinosauria</taxon>
        <taxon>Saurischia</taxon>
        <taxon>Theropoda</taxon>
        <taxon>Coelurosauria</taxon>
        <taxon>Aves</taxon>
        <taxon>Neognathae</taxon>
        <taxon>Neoaves</taxon>
        <taxon>Aequornithes</taxon>
        <taxon>Pelecaniformes</taxon>
        <taxon>Scopidae</taxon>
        <taxon>Scopus</taxon>
    </lineage>
</organism>
<dbReference type="GO" id="GO:0031201">
    <property type="term" value="C:SNARE complex"/>
    <property type="evidence" value="ECO:0007669"/>
    <property type="project" value="TreeGrafter"/>
</dbReference>
<dbReference type="GO" id="GO:0031629">
    <property type="term" value="P:synaptic vesicle fusion to presynaptic active zone membrane"/>
    <property type="evidence" value="ECO:0007669"/>
    <property type="project" value="TreeGrafter"/>
</dbReference>
<accession>A0A7L4HGH0</accession>
<dbReference type="GO" id="GO:0048278">
    <property type="term" value="P:vesicle docking"/>
    <property type="evidence" value="ECO:0007669"/>
    <property type="project" value="TreeGrafter"/>
</dbReference>
<dbReference type="SUPFAM" id="SSF58038">
    <property type="entry name" value="SNARE fusion complex"/>
    <property type="match status" value="1"/>
</dbReference>
<dbReference type="Gene3D" id="1.20.5.110">
    <property type="match status" value="1"/>
</dbReference>
<dbReference type="InterPro" id="IPR045242">
    <property type="entry name" value="Syntaxin"/>
</dbReference>
<dbReference type="SMART" id="SM00397">
    <property type="entry name" value="t_SNARE"/>
    <property type="match status" value="1"/>
</dbReference>
<evidence type="ECO:0000313" key="3">
    <source>
        <dbReference type="EMBL" id="NXX52596.1"/>
    </source>
</evidence>
<feature type="domain" description="T-SNARE coiled-coil homology" evidence="2">
    <location>
        <begin position="1"/>
        <end position="46"/>
    </location>
</feature>
<dbReference type="GO" id="GO:0005484">
    <property type="term" value="F:SNAP receptor activity"/>
    <property type="evidence" value="ECO:0007669"/>
    <property type="project" value="TreeGrafter"/>
</dbReference>
<dbReference type="Proteomes" id="UP000539032">
    <property type="component" value="Unassembled WGS sequence"/>
</dbReference>
<dbReference type="GO" id="GO:0048787">
    <property type="term" value="C:presynaptic active zone membrane"/>
    <property type="evidence" value="ECO:0007669"/>
    <property type="project" value="TreeGrafter"/>
</dbReference>
<dbReference type="PANTHER" id="PTHR19957:SF36">
    <property type="entry name" value="SYNTAXIN-2"/>
    <property type="match status" value="1"/>
</dbReference>